<keyword evidence="3 6" id="KW-0694">RNA-binding</keyword>
<proteinExistence type="inferred from homology"/>
<evidence type="ECO:0000256" key="1">
    <source>
        <dbReference type="ARBA" id="ARBA00005952"/>
    </source>
</evidence>
<evidence type="ECO:0000256" key="5">
    <source>
        <dbReference type="ARBA" id="ARBA00023163"/>
    </source>
</evidence>
<evidence type="ECO:0000256" key="4">
    <source>
        <dbReference type="ARBA" id="ARBA00023015"/>
    </source>
</evidence>
<evidence type="ECO:0000313" key="8">
    <source>
        <dbReference type="EMBL" id="ERF61534.1"/>
    </source>
</evidence>
<evidence type="ECO:0000256" key="3">
    <source>
        <dbReference type="ARBA" id="ARBA00022884"/>
    </source>
</evidence>
<dbReference type="eggNOG" id="COG0781">
    <property type="taxonomic scope" value="Bacteria"/>
</dbReference>
<dbReference type="GO" id="GO:0005829">
    <property type="term" value="C:cytosol"/>
    <property type="evidence" value="ECO:0007669"/>
    <property type="project" value="TreeGrafter"/>
</dbReference>
<dbReference type="InterPro" id="IPR006027">
    <property type="entry name" value="NusB_RsmB_TIM44"/>
</dbReference>
<dbReference type="CDD" id="cd00619">
    <property type="entry name" value="Terminator_NusB"/>
    <property type="match status" value="1"/>
</dbReference>
<name>U1GYA8_TRESO</name>
<protein>
    <recommendedName>
        <fullName evidence="6">Transcription antitermination protein NusB</fullName>
    </recommendedName>
    <alternativeName>
        <fullName evidence="6">Antitermination factor NusB</fullName>
    </alternativeName>
</protein>
<keyword evidence="4 6" id="KW-0805">Transcription regulation</keyword>
<keyword evidence="5 6" id="KW-0804">Transcription</keyword>
<evidence type="ECO:0000256" key="2">
    <source>
        <dbReference type="ARBA" id="ARBA00022814"/>
    </source>
</evidence>
<comment type="caution">
    <text evidence="8">The sequence shown here is derived from an EMBL/GenBank/DDBJ whole genome shotgun (WGS) entry which is preliminary data.</text>
</comment>
<accession>U1GYA8</accession>
<gene>
    <name evidence="6 8" type="primary">nusB</name>
    <name evidence="9" type="ORF">HMPREF0860_0111</name>
    <name evidence="8" type="ORF">HMPREF1325_2358</name>
</gene>
<dbReference type="SUPFAM" id="SSF48013">
    <property type="entry name" value="NusB-like"/>
    <property type="match status" value="1"/>
</dbReference>
<keyword evidence="2 6" id="KW-0889">Transcription antitermination</keyword>
<evidence type="ECO:0000313" key="10">
    <source>
        <dbReference type="Proteomes" id="UP000016412"/>
    </source>
</evidence>
<dbReference type="GO" id="GO:0006353">
    <property type="term" value="P:DNA-templated transcription termination"/>
    <property type="evidence" value="ECO:0007669"/>
    <property type="project" value="UniProtKB-UniRule"/>
</dbReference>
<dbReference type="InterPro" id="IPR035926">
    <property type="entry name" value="NusB-like_sf"/>
</dbReference>
<comment type="similarity">
    <text evidence="1 6">Belongs to the NusB family.</text>
</comment>
<dbReference type="OrthoDB" id="9811381at2"/>
<dbReference type="InterPro" id="IPR011605">
    <property type="entry name" value="NusB_fam"/>
</dbReference>
<comment type="function">
    <text evidence="6">Involved in transcription antitermination. Required for transcription of ribosomal RNA (rRNA) genes. Binds specifically to the boxA antiterminator sequence of the ribosomal RNA (rrn) operons.</text>
</comment>
<dbReference type="Proteomes" id="UP000016646">
    <property type="component" value="Unassembled WGS sequence"/>
</dbReference>
<evidence type="ECO:0000313" key="11">
    <source>
        <dbReference type="Proteomes" id="UP000016646"/>
    </source>
</evidence>
<evidence type="ECO:0000313" key="9">
    <source>
        <dbReference type="EMBL" id="ERK02672.1"/>
    </source>
</evidence>
<organism evidence="8 10">
    <name type="scientific">Treponema socranskii subsp. socranskii VPI DR56BR1116 = ATCC 35536</name>
    <dbReference type="NCBI Taxonomy" id="1125725"/>
    <lineage>
        <taxon>Bacteria</taxon>
        <taxon>Pseudomonadati</taxon>
        <taxon>Spirochaetota</taxon>
        <taxon>Spirochaetia</taxon>
        <taxon>Spirochaetales</taxon>
        <taxon>Treponemataceae</taxon>
        <taxon>Treponema</taxon>
    </lineage>
</organism>
<dbReference type="GO" id="GO:0031564">
    <property type="term" value="P:transcription antitermination"/>
    <property type="evidence" value="ECO:0007669"/>
    <property type="project" value="UniProtKB-KW"/>
</dbReference>
<keyword evidence="11" id="KW-1185">Reference proteome</keyword>
<reference evidence="10 11" key="1">
    <citation type="submission" date="2013-08" db="EMBL/GenBank/DDBJ databases">
        <authorList>
            <person name="Durkin A.S."/>
            <person name="Haft D.R."/>
            <person name="McCorrison J."/>
            <person name="Torralba M."/>
            <person name="Gillis M."/>
            <person name="Haft D.H."/>
            <person name="Methe B."/>
            <person name="Sutton G."/>
            <person name="Nelson K.E."/>
        </authorList>
    </citation>
    <scope>NUCLEOTIDE SEQUENCE [LARGE SCALE GENOMIC DNA]</scope>
    <source>
        <strain evidence="9 11">ATCC 35536</strain>
        <strain evidence="8 10">VPI DR56BR1116</strain>
    </source>
</reference>
<dbReference type="EMBL" id="AUZJ01000009">
    <property type="protein sequence ID" value="ERF61534.1"/>
    <property type="molecule type" value="Genomic_DNA"/>
</dbReference>
<dbReference type="Pfam" id="PF01029">
    <property type="entry name" value="NusB"/>
    <property type="match status" value="1"/>
</dbReference>
<dbReference type="PANTHER" id="PTHR11078:SF3">
    <property type="entry name" value="ANTITERMINATION NUSB DOMAIN-CONTAINING PROTEIN"/>
    <property type="match status" value="1"/>
</dbReference>
<dbReference type="AlphaFoldDB" id="U1GYA8"/>
<dbReference type="PANTHER" id="PTHR11078">
    <property type="entry name" value="N UTILIZATION SUBSTANCE PROTEIN B-RELATED"/>
    <property type="match status" value="1"/>
</dbReference>
<feature type="domain" description="NusB/RsmB/TIM44" evidence="7">
    <location>
        <begin position="5"/>
        <end position="136"/>
    </location>
</feature>
<dbReference type="NCBIfam" id="TIGR01951">
    <property type="entry name" value="nusB"/>
    <property type="match status" value="1"/>
</dbReference>
<dbReference type="GO" id="GO:0003723">
    <property type="term" value="F:RNA binding"/>
    <property type="evidence" value="ECO:0007669"/>
    <property type="project" value="UniProtKB-UniRule"/>
</dbReference>
<dbReference type="STRING" id="1125725.HMPREF1325_2358"/>
<dbReference type="Proteomes" id="UP000016412">
    <property type="component" value="Unassembled WGS sequence"/>
</dbReference>
<dbReference type="EMBL" id="AVQI01000050">
    <property type="protein sequence ID" value="ERK02672.1"/>
    <property type="molecule type" value="Genomic_DNA"/>
</dbReference>
<evidence type="ECO:0000259" key="7">
    <source>
        <dbReference type="Pfam" id="PF01029"/>
    </source>
</evidence>
<dbReference type="PATRIC" id="fig|1125725.3.peg.425"/>
<sequence length="150" mass="16487">MSRRKGRVLAFQTLYSYEVGGIPLEDLLSFSWASESGVPAEDANKEEYAFARLLAAGTVEHLSEIDENIKKHLAANWDFDRVNKVSLSILRMSVYSLLYQKDIAASVVIDEAIQIAKEFGADDSFRFINAVLDKIGKAASVPSPAEASAE</sequence>
<dbReference type="Gene3D" id="1.10.940.10">
    <property type="entry name" value="NusB-like"/>
    <property type="match status" value="1"/>
</dbReference>
<dbReference type="HAMAP" id="MF_00073">
    <property type="entry name" value="NusB"/>
    <property type="match status" value="1"/>
</dbReference>
<evidence type="ECO:0000256" key="6">
    <source>
        <dbReference type="HAMAP-Rule" id="MF_00073"/>
    </source>
</evidence>
<dbReference type="RefSeq" id="WP_021329411.1">
    <property type="nucleotide sequence ID" value="NZ_AUZJ01000009.1"/>
</dbReference>